<dbReference type="PRINTS" id="PR00344">
    <property type="entry name" value="BCTRLSENSOR"/>
</dbReference>
<dbReference type="Proteomes" id="UP000561181">
    <property type="component" value="Unassembled WGS sequence"/>
</dbReference>
<comment type="catalytic activity">
    <reaction evidence="1">
        <text>ATP + protein L-histidine = ADP + protein N-phospho-L-histidine.</text>
        <dbReference type="EC" id="2.7.13.3"/>
    </reaction>
</comment>
<dbReference type="Gene3D" id="3.30.565.10">
    <property type="entry name" value="Histidine kinase-like ATPase, C-terminal domain"/>
    <property type="match status" value="1"/>
</dbReference>
<proteinExistence type="predicted"/>
<name>A0A848QAT3_9SPHN</name>
<dbReference type="FunFam" id="3.30.565.10:FF:000010">
    <property type="entry name" value="Sensor histidine kinase RcsC"/>
    <property type="match status" value="1"/>
</dbReference>
<dbReference type="SUPFAM" id="SSF47384">
    <property type="entry name" value="Homodimeric domain of signal transducing histidine kinase"/>
    <property type="match status" value="1"/>
</dbReference>
<dbReference type="InterPro" id="IPR000014">
    <property type="entry name" value="PAS"/>
</dbReference>
<keyword evidence="6" id="KW-0902">Two-component regulatory system</keyword>
<evidence type="ECO:0000313" key="11">
    <source>
        <dbReference type="Proteomes" id="UP000561181"/>
    </source>
</evidence>
<feature type="domain" description="Histidine kinase" evidence="9">
    <location>
        <begin position="717"/>
        <end position="937"/>
    </location>
</feature>
<dbReference type="InterPro" id="IPR005467">
    <property type="entry name" value="His_kinase_dom"/>
</dbReference>
<dbReference type="InterPro" id="IPR004358">
    <property type="entry name" value="Sig_transdc_His_kin-like_C"/>
</dbReference>
<evidence type="ECO:0000313" key="10">
    <source>
        <dbReference type="EMBL" id="NMW30601.1"/>
    </source>
</evidence>
<dbReference type="NCBIfam" id="TIGR00229">
    <property type="entry name" value="sensory_box"/>
    <property type="match status" value="1"/>
</dbReference>
<evidence type="ECO:0000256" key="7">
    <source>
        <dbReference type="SAM" id="Coils"/>
    </source>
</evidence>
<accession>A0A848QAT3</accession>
<evidence type="ECO:0000259" key="9">
    <source>
        <dbReference type="PROSITE" id="PS50109"/>
    </source>
</evidence>
<dbReference type="InterPro" id="IPR036097">
    <property type="entry name" value="HisK_dim/P_sf"/>
</dbReference>
<dbReference type="Pfam" id="PF02518">
    <property type="entry name" value="HATPase_c"/>
    <property type="match status" value="1"/>
</dbReference>
<reference evidence="10 11" key="1">
    <citation type="submission" date="2020-04" db="EMBL/GenBank/DDBJ databases">
        <authorList>
            <person name="Liu A."/>
        </authorList>
    </citation>
    <scope>NUCLEOTIDE SEQUENCE [LARGE SCALE GENOMIC DNA]</scope>
    <source>
        <strain evidence="10 11">RZ02</strain>
    </source>
</reference>
<dbReference type="Gene3D" id="3.30.450.20">
    <property type="entry name" value="PAS domain"/>
    <property type="match status" value="1"/>
</dbReference>
<dbReference type="InterPro" id="IPR003594">
    <property type="entry name" value="HATPase_dom"/>
</dbReference>
<feature type="transmembrane region" description="Helical" evidence="8">
    <location>
        <begin position="367"/>
        <end position="388"/>
    </location>
</feature>
<feature type="transmembrane region" description="Helical" evidence="8">
    <location>
        <begin position="12"/>
        <end position="34"/>
    </location>
</feature>
<dbReference type="GO" id="GO:0000155">
    <property type="term" value="F:phosphorelay sensor kinase activity"/>
    <property type="evidence" value="ECO:0007669"/>
    <property type="project" value="InterPro"/>
</dbReference>
<dbReference type="CDD" id="cd16922">
    <property type="entry name" value="HATPase_EvgS-ArcB-TorS-like"/>
    <property type="match status" value="1"/>
</dbReference>
<feature type="coiled-coil region" evidence="7">
    <location>
        <begin position="683"/>
        <end position="710"/>
    </location>
</feature>
<keyword evidence="8" id="KW-0812">Transmembrane</keyword>
<evidence type="ECO:0000256" key="4">
    <source>
        <dbReference type="ARBA" id="ARBA00022679"/>
    </source>
</evidence>
<dbReference type="AlphaFoldDB" id="A0A848QAT3"/>
<evidence type="ECO:0000256" key="2">
    <source>
        <dbReference type="ARBA" id="ARBA00012438"/>
    </source>
</evidence>
<keyword evidence="4" id="KW-0808">Transferase</keyword>
<dbReference type="CDD" id="cd00130">
    <property type="entry name" value="PAS"/>
    <property type="match status" value="1"/>
</dbReference>
<evidence type="ECO:0000256" key="5">
    <source>
        <dbReference type="ARBA" id="ARBA00022777"/>
    </source>
</evidence>
<dbReference type="RefSeq" id="WP_170009411.1">
    <property type="nucleotide sequence ID" value="NZ_JABCRE010000002.1"/>
</dbReference>
<keyword evidence="8" id="KW-1133">Transmembrane helix</keyword>
<evidence type="ECO:0000256" key="3">
    <source>
        <dbReference type="ARBA" id="ARBA00022553"/>
    </source>
</evidence>
<dbReference type="PANTHER" id="PTHR43047:SF64">
    <property type="entry name" value="HISTIDINE KINASE CONTAINING CHEY-HOMOLOGOUS RECEIVER DOMAIN AND PAS DOMAIN-RELATED"/>
    <property type="match status" value="1"/>
</dbReference>
<dbReference type="EMBL" id="JABCRE010000002">
    <property type="protein sequence ID" value="NMW30601.1"/>
    <property type="molecule type" value="Genomic_DNA"/>
</dbReference>
<dbReference type="InterPro" id="IPR035965">
    <property type="entry name" value="PAS-like_dom_sf"/>
</dbReference>
<evidence type="ECO:0000256" key="1">
    <source>
        <dbReference type="ARBA" id="ARBA00000085"/>
    </source>
</evidence>
<dbReference type="Pfam" id="PF13188">
    <property type="entry name" value="PAS_8"/>
    <property type="match status" value="1"/>
</dbReference>
<dbReference type="PROSITE" id="PS50109">
    <property type="entry name" value="HIS_KIN"/>
    <property type="match status" value="1"/>
</dbReference>
<keyword evidence="8" id="KW-0472">Membrane</keyword>
<dbReference type="SUPFAM" id="SSF55874">
    <property type="entry name" value="ATPase domain of HSP90 chaperone/DNA topoisomerase II/histidine kinase"/>
    <property type="match status" value="1"/>
</dbReference>
<keyword evidence="5" id="KW-0418">Kinase</keyword>
<keyword evidence="3" id="KW-0597">Phosphoprotein</keyword>
<dbReference type="PANTHER" id="PTHR43047">
    <property type="entry name" value="TWO-COMPONENT HISTIDINE PROTEIN KINASE"/>
    <property type="match status" value="1"/>
</dbReference>
<sequence length="1049" mass="114909">MFDNIKLRTLSGRAIALILPAAILLFSALTWIAYESARQRAISSTIALLDEGRDFSQQELAVQFEEIADAQKKAAELMTSALAAPPSGAARFDRAFPRFGDGTRRSADRLWTGDAAGISPRGYGAFIADEAVTADRRAKLLAAFDTLTAMAEGLPKKVNNLYFFSPDNDLIMFAPERPDNLLFYRKEAPTDLEFQDEEFSTITLPANNPAGEMRCTSLQPILYDKERKTWTTGCMMPVRVDGEHLGAWGSSVLLDTIFPDTGEESRTLETSQIVITNSGQLIRHPQYTVQSNAQTGDFLDLDSSQDPALTALWSLLKQSQGKATSGYLEASDQYYSFVQMDQPKWFIVSVIAGDKVRGQAFEAARSVLFAGAVATAAFALFLIIFSRWQLAVPLKRLAERADSISSYSASESEGQSTNDDEIIRLNRAFDAMESRVSRERLRMSQSFDTMVDAIDDYAILLLDQNGEIRRANRAAKEHFHWDERNDKGLRQIFDPAEDSIALLKQLLTKVEEEGRLFQAPRRYRGNGRSFWATEIIQVIQNEEGQTDGYAYIVRDSSDEYRRIAKMEENLRLLNMAEDTGMLGHFTYDLDNEALTISRWIGDQFSLPIDKPLKLDRILNQFKTDQGNGTADTILEAVAAKTQFDVVAQLDAPGGGASFIQIKGEPIAAATTAGTEEVIGYFGIAREITEEKQAEAKLVAARDQAQQAAEMRMNLLASVSHEIRTPMSGILGMLDQMRSGGSAREKERALDLIESSAQALMRILDDVLQQARLESGKVILDHRPFEPAALIRQTAELFVPLAKRNEGKIETRSSFRGTLLGDPTRIQQILANFTSNAVKFVGNGTVRIECEALESASGETVELLFTVSDDGIGIAPEKLDRLFEKFEQAEATTQLDYGGTGLGLSICRDLAHAMGGEVGASSTPGEGSSFWLKLALKAESAASSVRPGAGKTAIVIEAAATSRIATEIVLDELGFDVQGVKSIQEAKSVDTQIDVVLYDDTAILPVTLERQFPGAKAIAISSVTAEDGDQMSGGISVDLLTAFLNGSADD</sequence>
<comment type="caution">
    <text evidence="10">The sequence shown here is derived from an EMBL/GenBank/DDBJ whole genome shotgun (WGS) entry which is preliminary data.</text>
</comment>
<dbReference type="InterPro" id="IPR003661">
    <property type="entry name" value="HisK_dim/P_dom"/>
</dbReference>
<protein>
    <recommendedName>
        <fullName evidence="2">histidine kinase</fullName>
        <ecNumber evidence="2">2.7.13.3</ecNumber>
    </recommendedName>
</protein>
<keyword evidence="7" id="KW-0175">Coiled coil</keyword>
<dbReference type="SUPFAM" id="SSF55785">
    <property type="entry name" value="PYP-like sensor domain (PAS domain)"/>
    <property type="match status" value="1"/>
</dbReference>
<evidence type="ECO:0000256" key="8">
    <source>
        <dbReference type="SAM" id="Phobius"/>
    </source>
</evidence>
<organism evidence="10 11">
    <name type="scientific">Pontixanthobacter rizhaonensis</name>
    <dbReference type="NCBI Taxonomy" id="2730337"/>
    <lineage>
        <taxon>Bacteria</taxon>
        <taxon>Pseudomonadati</taxon>
        <taxon>Pseudomonadota</taxon>
        <taxon>Alphaproteobacteria</taxon>
        <taxon>Sphingomonadales</taxon>
        <taxon>Erythrobacteraceae</taxon>
        <taxon>Pontixanthobacter</taxon>
    </lineage>
</organism>
<dbReference type="Gene3D" id="6.10.340.10">
    <property type="match status" value="1"/>
</dbReference>
<dbReference type="InterPro" id="IPR036890">
    <property type="entry name" value="HATPase_C_sf"/>
</dbReference>
<dbReference type="Gene3D" id="1.10.287.130">
    <property type="match status" value="1"/>
</dbReference>
<dbReference type="SMART" id="SM00387">
    <property type="entry name" value="HATPase_c"/>
    <property type="match status" value="1"/>
</dbReference>
<dbReference type="CDD" id="cd00082">
    <property type="entry name" value="HisKA"/>
    <property type="match status" value="1"/>
</dbReference>
<evidence type="ECO:0000256" key="6">
    <source>
        <dbReference type="ARBA" id="ARBA00023012"/>
    </source>
</evidence>
<dbReference type="Pfam" id="PF00512">
    <property type="entry name" value="HisKA"/>
    <property type="match status" value="1"/>
</dbReference>
<dbReference type="SMART" id="SM00388">
    <property type="entry name" value="HisKA"/>
    <property type="match status" value="1"/>
</dbReference>
<keyword evidence="11" id="KW-1185">Reference proteome</keyword>
<gene>
    <name evidence="10" type="ORF">HKD42_00825</name>
</gene>
<dbReference type="EC" id="2.7.13.3" evidence="2"/>